<feature type="domain" description="ABC transmembrane type-1" evidence="10">
    <location>
        <begin position="691"/>
        <end position="929"/>
    </location>
</feature>
<dbReference type="Gene3D" id="3.40.50.300">
    <property type="entry name" value="P-loop containing nucleotide triphosphate hydrolases"/>
    <property type="match status" value="2"/>
</dbReference>
<evidence type="ECO:0000256" key="4">
    <source>
        <dbReference type="ARBA" id="ARBA00022741"/>
    </source>
</evidence>
<dbReference type="Gene3D" id="1.20.1560.10">
    <property type="entry name" value="ABC transporter type 1, transmembrane domain"/>
    <property type="match status" value="2"/>
</dbReference>
<dbReference type="InterPro" id="IPR050173">
    <property type="entry name" value="ABC_transporter_C-like"/>
</dbReference>
<dbReference type="InterPro" id="IPR044746">
    <property type="entry name" value="ABCC_6TM_D1"/>
</dbReference>
<feature type="transmembrane region" description="Helical" evidence="8">
    <location>
        <begin position="268"/>
        <end position="289"/>
    </location>
</feature>
<dbReference type="InterPro" id="IPR011527">
    <property type="entry name" value="ABC1_TM_dom"/>
</dbReference>
<feature type="transmembrane region" description="Helical" evidence="8">
    <location>
        <begin position="52"/>
        <end position="70"/>
    </location>
</feature>
<dbReference type="SMART" id="SM00382">
    <property type="entry name" value="AAA"/>
    <property type="match status" value="2"/>
</dbReference>
<feature type="transmembrane region" description="Helical" evidence="8">
    <location>
        <begin position="788"/>
        <end position="806"/>
    </location>
</feature>
<dbReference type="InterPro" id="IPR027417">
    <property type="entry name" value="P-loop_NTPase"/>
</dbReference>
<dbReference type="Pfam" id="PF00005">
    <property type="entry name" value="ABC_tran"/>
    <property type="match status" value="2"/>
</dbReference>
<dbReference type="FunFam" id="3.40.50.300:FF:003146">
    <property type="entry name" value="Predicted protein"/>
    <property type="match status" value="1"/>
</dbReference>
<feature type="transmembrane region" description="Helical" evidence="8">
    <location>
        <begin position="729"/>
        <end position="747"/>
    </location>
</feature>
<dbReference type="SUPFAM" id="SSF52540">
    <property type="entry name" value="P-loop containing nucleoside triphosphate hydrolases"/>
    <property type="match status" value="2"/>
</dbReference>
<feature type="domain" description="ABC transporter" evidence="9">
    <location>
        <begin position="328"/>
        <end position="547"/>
    </location>
</feature>
<dbReference type="InterPro" id="IPR003439">
    <property type="entry name" value="ABC_transporter-like_ATP-bd"/>
</dbReference>
<feature type="transmembrane region" description="Helical" evidence="8">
    <location>
        <begin position="154"/>
        <end position="172"/>
    </location>
</feature>
<feature type="transmembrane region" description="Helical" evidence="8">
    <location>
        <begin position="600"/>
        <end position="619"/>
    </location>
</feature>
<dbReference type="SUPFAM" id="SSF90123">
    <property type="entry name" value="ABC transporter transmembrane region"/>
    <property type="match status" value="2"/>
</dbReference>
<feature type="domain" description="ABC transporter" evidence="9">
    <location>
        <begin position="962"/>
        <end position="1190"/>
    </location>
</feature>
<evidence type="ECO:0000256" key="1">
    <source>
        <dbReference type="ARBA" id="ARBA00004141"/>
    </source>
</evidence>
<dbReference type="EMBL" id="JAPWTK010000037">
    <property type="protein sequence ID" value="KAJ8955574.1"/>
    <property type="molecule type" value="Genomic_DNA"/>
</dbReference>
<evidence type="ECO:0000256" key="3">
    <source>
        <dbReference type="ARBA" id="ARBA00022692"/>
    </source>
</evidence>
<keyword evidence="6 8" id="KW-1133">Transmembrane helix</keyword>
<feature type="transmembrane region" description="Helical" evidence="8">
    <location>
        <begin position="900"/>
        <end position="921"/>
    </location>
</feature>
<dbReference type="CDD" id="cd03250">
    <property type="entry name" value="ABCC_MRP_domain1"/>
    <property type="match status" value="1"/>
</dbReference>
<dbReference type="InterPro" id="IPR017871">
    <property type="entry name" value="ABC_transporter-like_CS"/>
</dbReference>
<protein>
    <recommendedName>
        <fullName evidence="13">Multidrug resistance-associated protein lethal(2)03659</fullName>
    </recommendedName>
</protein>
<comment type="caution">
    <text evidence="11">The sequence shown here is derived from an EMBL/GenBank/DDBJ whole genome shotgun (WGS) entry which is preliminary data.</text>
</comment>
<proteinExistence type="predicted"/>
<evidence type="ECO:0000256" key="6">
    <source>
        <dbReference type="ARBA" id="ARBA00022989"/>
    </source>
</evidence>
<keyword evidence="7 8" id="KW-0472">Membrane</keyword>
<evidence type="ECO:0000259" key="10">
    <source>
        <dbReference type="PROSITE" id="PS50929"/>
    </source>
</evidence>
<feature type="transmembrane region" description="Helical" evidence="8">
    <location>
        <begin position="872"/>
        <end position="893"/>
    </location>
</feature>
<evidence type="ECO:0000313" key="11">
    <source>
        <dbReference type="EMBL" id="KAJ8955574.1"/>
    </source>
</evidence>
<dbReference type="FunFam" id="3.40.50.300:FF:000163">
    <property type="entry name" value="Multidrug resistance-associated protein member 4"/>
    <property type="match status" value="1"/>
</dbReference>
<dbReference type="InterPro" id="IPR003593">
    <property type="entry name" value="AAA+_ATPase"/>
</dbReference>
<feature type="domain" description="ABC transmembrane type-1" evidence="10">
    <location>
        <begin position="25"/>
        <end position="254"/>
    </location>
</feature>
<feature type="transmembrane region" description="Helical" evidence="8">
    <location>
        <begin position="236"/>
        <end position="262"/>
    </location>
</feature>
<evidence type="ECO:0000256" key="7">
    <source>
        <dbReference type="ARBA" id="ARBA00023136"/>
    </source>
</evidence>
<evidence type="ECO:0000256" key="5">
    <source>
        <dbReference type="ARBA" id="ARBA00022840"/>
    </source>
</evidence>
<dbReference type="InterPro" id="IPR036640">
    <property type="entry name" value="ABC1_TM_sf"/>
</dbReference>
<keyword evidence="12" id="KW-1185">Reference proteome</keyword>
<dbReference type="PROSITE" id="PS50893">
    <property type="entry name" value="ABC_TRANSPORTER_2"/>
    <property type="match status" value="2"/>
</dbReference>
<dbReference type="AlphaFoldDB" id="A0AAV8YVQ3"/>
<dbReference type="InterPro" id="IPR044726">
    <property type="entry name" value="ABCC_6TM_D2"/>
</dbReference>
<dbReference type="Proteomes" id="UP001162162">
    <property type="component" value="Unassembled WGS sequence"/>
</dbReference>
<sequence>MDHCEQEKRKVNPKDTANIFSQVTFGILEPYAISSLISYFKPGQTTVTINDAYYYAALVMTLNVVHCFYIHNYIINLQQLGVEIKTAFSSLLYRKALKLTPSAISRISLGNIVTLITKDVHTFYLSIWMINDTWIGILQTCTICYLLYSKIGPVSFIGISVLCSIIPLQMYIGKYVSRLRLIVGKKTDQRLQVTQETLSTIRIIKMYTWERFFDDKVTAARIEEVNKMLIGFYLRIFLVIIGILCSRAGFYILVMSYVWFGYATNTELIFYILAIFKDLRMTLGIIIPFGMGRAAEFYSAVVRINKVIKAEELPPKKGTDEPTLKPLIEIEKAVVHINEHVVLKDISFRTDSGLTLVTGTVGSGKSSLLKTILQDYPLTSGYLVTHGRISYASQDPWLFPSSIRQNILFGEKYDEKRYQEVVRVCALQYDFSLFDKGDETIVSDRGLNLSKGQQARVNLARAIYKESEIYLLDDSLTALDAHVQDYIFNECIKKHLKDKICILVTQTASHIQEVDNVVIMDKATIRSIGKPDEKIIHEIEEIVLKDDDLEKEVIEEDEHEENEEKGEETKLIEAEQVTKKKVYGEVKKKGEVEFQIYSKYMYFGGGLLMMLFNILLFGLTQGTESYSDKLITKWVDKQQRVLDLQTNHTSQIQTDEIFDSLNSTITSALENQNFTKAMEVAHAEESYTINLYSIMIVVSTTINLIKTYALFDFCRKASINIHKSMSRTIIYAVMSFFDSHFIGNILNRFSQDLNNIDEHLPFIFSECFRVAFSVGGIIFLVASINWRFLIPFAVFFAILVVLRRLYLPTGRSLKRLEAATRSPMLGHLNASLEGLTTIRAYKAQAILSDEFDRHQDLFTSANFSLACTTRAFGFYIDSLCSIFIATVIARFIFVDTDTSAGNVGLVLTQVFMLAGSVQWGVRQWAELENLMTSVERVLEYTEIKQEPEGGVILDKWPTEGAVIYDNVTLTYNNCDQVLKNISFKVEPKQKIGIVGRTGAGKSSIISTLFRLYDVDGRIVIDGVDIKTLSLKCLRRKIAIIPQDPVLFTGTVRSNVDPFREFDDDQLWKVLDKLNLKSLVPSLDFEISDSGARFSSGQKQLICLARAIIRKTKIVVLDEATANMDHETDALLHDTIKENFSDCTVFTIAHRLHSILECDKVLVLDRGEIREFDDPVSLLENKDGLFYKMVEQAGLLNYLG</sequence>
<dbReference type="CDD" id="cd18579">
    <property type="entry name" value="ABC_6TM_ABCC_D1"/>
    <property type="match status" value="1"/>
</dbReference>
<evidence type="ECO:0000256" key="8">
    <source>
        <dbReference type="SAM" id="Phobius"/>
    </source>
</evidence>
<reference evidence="11" key="1">
    <citation type="journal article" date="2023" name="Insect Mol. Biol.">
        <title>Genome sequencing provides insights into the evolution of gene families encoding plant cell wall-degrading enzymes in longhorned beetles.</title>
        <authorList>
            <person name="Shin N.R."/>
            <person name="Okamura Y."/>
            <person name="Kirsch R."/>
            <person name="Pauchet Y."/>
        </authorList>
    </citation>
    <scope>NUCLEOTIDE SEQUENCE</scope>
    <source>
        <strain evidence="11">AMC_N1</strain>
    </source>
</reference>
<keyword evidence="2" id="KW-0813">Transport</keyword>
<evidence type="ECO:0000313" key="12">
    <source>
        <dbReference type="Proteomes" id="UP001162162"/>
    </source>
</evidence>
<evidence type="ECO:0000259" key="9">
    <source>
        <dbReference type="PROSITE" id="PS50893"/>
    </source>
</evidence>
<feature type="transmembrane region" description="Helical" evidence="8">
    <location>
        <begin position="759"/>
        <end position="781"/>
    </location>
</feature>
<keyword evidence="4" id="KW-0547">Nucleotide-binding</keyword>
<dbReference type="PROSITE" id="PS00211">
    <property type="entry name" value="ABC_TRANSPORTER_1"/>
    <property type="match status" value="2"/>
</dbReference>
<feature type="transmembrane region" description="Helical" evidence="8">
    <location>
        <begin position="123"/>
        <end position="148"/>
    </location>
</feature>
<name>A0AAV8YVQ3_9CUCU</name>
<feature type="transmembrane region" description="Helical" evidence="8">
    <location>
        <begin position="20"/>
        <end position="40"/>
    </location>
</feature>
<feature type="transmembrane region" description="Helical" evidence="8">
    <location>
        <begin position="689"/>
        <end position="709"/>
    </location>
</feature>
<dbReference type="PANTHER" id="PTHR24223:SF448">
    <property type="entry name" value="FI20146P1-RELATED"/>
    <property type="match status" value="1"/>
</dbReference>
<dbReference type="PROSITE" id="PS50929">
    <property type="entry name" value="ABC_TM1F"/>
    <property type="match status" value="2"/>
</dbReference>
<dbReference type="Pfam" id="PF00664">
    <property type="entry name" value="ABC_membrane"/>
    <property type="match status" value="2"/>
</dbReference>
<dbReference type="GO" id="GO:0005524">
    <property type="term" value="F:ATP binding"/>
    <property type="evidence" value="ECO:0007669"/>
    <property type="project" value="UniProtKB-KW"/>
</dbReference>
<dbReference type="FunFam" id="1.20.1560.10:FF:000014">
    <property type="entry name" value="Multidrug resistance-associated protein member 4"/>
    <property type="match status" value="1"/>
</dbReference>
<comment type="subcellular location">
    <subcellularLocation>
        <location evidence="1">Membrane</location>
        <topology evidence="1">Multi-pass membrane protein</topology>
    </subcellularLocation>
</comment>
<evidence type="ECO:0008006" key="13">
    <source>
        <dbReference type="Google" id="ProtNLM"/>
    </source>
</evidence>
<dbReference type="CDD" id="cd18580">
    <property type="entry name" value="ABC_6TM_ABCC_D2"/>
    <property type="match status" value="1"/>
</dbReference>
<accession>A0AAV8YVQ3</accession>
<dbReference type="GO" id="GO:0140359">
    <property type="term" value="F:ABC-type transporter activity"/>
    <property type="evidence" value="ECO:0007669"/>
    <property type="project" value="InterPro"/>
</dbReference>
<organism evidence="11 12">
    <name type="scientific">Aromia moschata</name>
    <dbReference type="NCBI Taxonomy" id="1265417"/>
    <lineage>
        <taxon>Eukaryota</taxon>
        <taxon>Metazoa</taxon>
        <taxon>Ecdysozoa</taxon>
        <taxon>Arthropoda</taxon>
        <taxon>Hexapoda</taxon>
        <taxon>Insecta</taxon>
        <taxon>Pterygota</taxon>
        <taxon>Neoptera</taxon>
        <taxon>Endopterygota</taxon>
        <taxon>Coleoptera</taxon>
        <taxon>Polyphaga</taxon>
        <taxon>Cucujiformia</taxon>
        <taxon>Chrysomeloidea</taxon>
        <taxon>Cerambycidae</taxon>
        <taxon>Cerambycinae</taxon>
        <taxon>Callichromatini</taxon>
        <taxon>Aromia</taxon>
    </lineage>
</organism>
<keyword evidence="5" id="KW-0067">ATP-binding</keyword>
<evidence type="ECO:0000256" key="2">
    <source>
        <dbReference type="ARBA" id="ARBA00022448"/>
    </source>
</evidence>
<gene>
    <name evidence="11" type="ORF">NQ318_001404</name>
</gene>
<dbReference type="CDD" id="cd03244">
    <property type="entry name" value="ABCC_MRP_domain2"/>
    <property type="match status" value="1"/>
</dbReference>
<dbReference type="GO" id="GO:0016020">
    <property type="term" value="C:membrane"/>
    <property type="evidence" value="ECO:0007669"/>
    <property type="project" value="UniProtKB-SubCell"/>
</dbReference>
<keyword evidence="3 8" id="KW-0812">Transmembrane</keyword>
<dbReference type="PANTHER" id="PTHR24223">
    <property type="entry name" value="ATP-BINDING CASSETTE SUB-FAMILY C"/>
    <property type="match status" value="1"/>
</dbReference>
<dbReference type="GO" id="GO:0016887">
    <property type="term" value="F:ATP hydrolysis activity"/>
    <property type="evidence" value="ECO:0007669"/>
    <property type="project" value="InterPro"/>
</dbReference>